<comment type="caution">
    <text evidence="2">The sequence shown here is derived from an EMBL/GenBank/DDBJ whole genome shotgun (WGS) entry which is preliminary data.</text>
</comment>
<keyword evidence="3" id="KW-1185">Reference proteome</keyword>
<protein>
    <submittedName>
        <fullName evidence="2">Uncharacterized protein</fullName>
    </submittedName>
</protein>
<dbReference type="AlphaFoldDB" id="A0A9D3LIG4"/>
<dbReference type="Proteomes" id="UP001044222">
    <property type="component" value="Chromosome 18"/>
</dbReference>
<proteinExistence type="predicted"/>
<feature type="region of interest" description="Disordered" evidence="1">
    <location>
        <begin position="1"/>
        <end position="22"/>
    </location>
</feature>
<reference evidence="2" key="1">
    <citation type="submission" date="2021-01" db="EMBL/GenBank/DDBJ databases">
        <title>A chromosome-scale assembly of European eel, Anguilla anguilla.</title>
        <authorList>
            <person name="Henkel C."/>
            <person name="Jong-Raadsen S.A."/>
            <person name="Dufour S."/>
            <person name="Weltzien F.-A."/>
            <person name="Palstra A.P."/>
            <person name="Pelster B."/>
            <person name="Spaink H.P."/>
            <person name="Van Den Thillart G.E."/>
            <person name="Jansen H."/>
            <person name="Zahm M."/>
            <person name="Klopp C."/>
            <person name="Cedric C."/>
            <person name="Louis A."/>
            <person name="Berthelot C."/>
            <person name="Parey E."/>
            <person name="Roest Crollius H."/>
            <person name="Montfort J."/>
            <person name="Robinson-Rechavi M."/>
            <person name="Bucao C."/>
            <person name="Bouchez O."/>
            <person name="Gislard M."/>
            <person name="Lluch J."/>
            <person name="Milhes M."/>
            <person name="Lampietro C."/>
            <person name="Lopez Roques C."/>
            <person name="Donnadieu C."/>
            <person name="Braasch I."/>
            <person name="Desvignes T."/>
            <person name="Postlethwait J."/>
            <person name="Bobe J."/>
            <person name="Guiguen Y."/>
            <person name="Dirks R."/>
        </authorList>
    </citation>
    <scope>NUCLEOTIDE SEQUENCE</scope>
    <source>
        <strain evidence="2">Tag_6206</strain>
        <tissue evidence="2">Liver</tissue>
    </source>
</reference>
<feature type="region of interest" description="Disordered" evidence="1">
    <location>
        <begin position="34"/>
        <end position="188"/>
    </location>
</feature>
<accession>A0A9D3LIG4</accession>
<feature type="compositionally biased region" description="Polar residues" evidence="1">
    <location>
        <begin position="179"/>
        <end position="188"/>
    </location>
</feature>
<feature type="compositionally biased region" description="Basic and acidic residues" evidence="1">
    <location>
        <begin position="43"/>
        <end position="52"/>
    </location>
</feature>
<evidence type="ECO:0000313" key="2">
    <source>
        <dbReference type="EMBL" id="KAG5831422.1"/>
    </source>
</evidence>
<evidence type="ECO:0000313" key="3">
    <source>
        <dbReference type="Proteomes" id="UP001044222"/>
    </source>
</evidence>
<gene>
    <name evidence="2" type="ORF">ANANG_G00303560</name>
</gene>
<sequence length="188" mass="19871">MEKHSEDQSSQCTGKPARKPHACRTIQHRIAFHVASGSGEEEERGKRKDDLPFCRPISSVWGGQLTGLTGPGAGRGVSPRGIPKYSCPFPPPPGVPRNSQPPDRDTDRVPRSSGTCGPLLRSPKPGGFSTPRPALGVTPGTHGAENNHPTVTCPTAPCPTLPRRAPPLVLQAPVPSLGPQGQLQALHF</sequence>
<dbReference type="EMBL" id="JAFIRN010000018">
    <property type="protein sequence ID" value="KAG5831422.1"/>
    <property type="molecule type" value="Genomic_DNA"/>
</dbReference>
<name>A0A9D3LIG4_ANGAN</name>
<organism evidence="2 3">
    <name type="scientific">Anguilla anguilla</name>
    <name type="common">European freshwater eel</name>
    <name type="synonym">Muraena anguilla</name>
    <dbReference type="NCBI Taxonomy" id="7936"/>
    <lineage>
        <taxon>Eukaryota</taxon>
        <taxon>Metazoa</taxon>
        <taxon>Chordata</taxon>
        <taxon>Craniata</taxon>
        <taxon>Vertebrata</taxon>
        <taxon>Euteleostomi</taxon>
        <taxon>Actinopterygii</taxon>
        <taxon>Neopterygii</taxon>
        <taxon>Teleostei</taxon>
        <taxon>Anguilliformes</taxon>
        <taxon>Anguillidae</taxon>
        <taxon>Anguilla</taxon>
    </lineage>
</organism>
<evidence type="ECO:0000256" key="1">
    <source>
        <dbReference type="SAM" id="MobiDB-lite"/>
    </source>
</evidence>